<organism evidence="1 2">
    <name type="scientific">Natronospira elongata</name>
    <dbReference type="NCBI Taxonomy" id="3110268"/>
    <lineage>
        <taxon>Bacteria</taxon>
        <taxon>Pseudomonadati</taxon>
        <taxon>Pseudomonadota</taxon>
        <taxon>Gammaproteobacteria</taxon>
        <taxon>Natronospirales</taxon>
        <taxon>Natronospiraceae</taxon>
        <taxon>Natronospira</taxon>
    </lineage>
</organism>
<proteinExistence type="predicted"/>
<dbReference type="PANTHER" id="PTHR33747">
    <property type="entry name" value="UPF0225 PROTEIN SCO1677"/>
    <property type="match status" value="1"/>
</dbReference>
<comment type="caution">
    <text evidence="1">The sequence shown here is derived from an EMBL/GenBank/DDBJ whole genome shotgun (WGS) entry which is preliminary data.</text>
</comment>
<reference evidence="1 2" key="1">
    <citation type="submission" date="2023-12" db="EMBL/GenBank/DDBJ databases">
        <title>Whole-genome sequencing of halo(alkali)philic microorganisms from hypersaline lakes.</title>
        <authorList>
            <person name="Sorokin D.Y."/>
            <person name="Merkel A.Y."/>
            <person name="Messina E."/>
            <person name="Yakimov M."/>
        </authorList>
    </citation>
    <scope>NUCLEOTIDE SEQUENCE [LARGE SCALE GENOMIC DNA]</scope>
    <source>
        <strain evidence="1 2">AB-CW1</strain>
    </source>
</reference>
<gene>
    <name evidence="1" type="ORF">VCB98_12720</name>
</gene>
<dbReference type="SUPFAM" id="SSF103642">
    <property type="entry name" value="Sec-C motif"/>
    <property type="match status" value="1"/>
</dbReference>
<name>A0AAP6MMX9_9GAMM</name>
<dbReference type="SUPFAM" id="SSF101327">
    <property type="entry name" value="YgfB-like"/>
    <property type="match status" value="1"/>
</dbReference>
<dbReference type="EMBL" id="JAYGII010000047">
    <property type="protein sequence ID" value="MEA5446682.1"/>
    <property type="molecule type" value="Genomic_DNA"/>
</dbReference>
<dbReference type="Proteomes" id="UP001302316">
    <property type="component" value="Unassembled WGS sequence"/>
</dbReference>
<evidence type="ECO:0000313" key="1">
    <source>
        <dbReference type="EMBL" id="MEA5446682.1"/>
    </source>
</evidence>
<dbReference type="Pfam" id="PF02810">
    <property type="entry name" value="SEC-C"/>
    <property type="match status" value="1"/>
</dbReference>
<accession>A0AAP6MMX9</accession>
<dbReference type="NCBIfam" id="NF007704">
    <property type="entry name" value="PRK10396.1"/>
    <property type="match status" value="1"/>
</dbReference>
<evidence type="ECO:0000313" key="2">
    <source>
        <dbReference type="Proteomes" id="UP001302316"/>
    </source>
</evidence>
<dbReference type="PANTHER" id="PTHR33747:SF1">
    <property type="entry name" value="ADENYLATE CYCLASE-ASSOCIATED CAP C-TERMINAL DOMAIN-CONTAINING PROTEIN"/>
    <property type="match status" value="1"/>
</dbReference>
<keyword evidence="2" id="KW-1185">Reference proteome</keyword>
<dbReference type="InterPro" id="IPR011978">
    <property type="entry name" value="YgfB-like"/>
</dbReference>
<dbReference type="InterPro" id="IPR036255">
    <property type="entry name" value="YgfB-like_sf"/>
</dbReference>
<dbReference type="Pfam" id="PF03695">
    <property type="entry name" value="UPF0149"/>
    <property type="match status" value="1"/>
</dbReference>
<sequence length="243" mass="27159">MQQASEGLSQAELDQLGDFLLYRGLSEEELDAQEPDPDRDEGVLTVPGLDGFLTAIVSGPAMIMPSRWLAAIWGDEQPIWNSMEEAQEVTGLVMRHMNNVSDCLMGQTDIFEPIFFEREVEGKVYTIVDEWCEGYLRGMSLDAANWRKGGEEVKRLLAPIMAFTEQAGWPAHDLPTADLEKMQAKIGPSAQGLHAYWLKRREEFMPAAAARPQGTVRREGPRVGRNEPCPCGSGKKFKKCCMH</sequence>
<dbReference type="InterPro" id="IPR004027">
    <property type="entry name" value="SEC_C_motif"/>
</dbReference>
<protein>
    <submittedName>
        <fullName evidence="1">UPF0149 family protein</fullName>
    </submittedName>
</protein>
<dbReference type="NCBIfam" id="TIGR02292">
    <property type="entry name" value="ygfB_yecA"/>
    <property type="match status" value="1"/>
</dbReference>
<dbReference type="RefSeq" id="WP_346053127.1">
    <property type="nucleotide sequence ID" value="NZ_JAYGII010000047.1"/>
</dbReference>
<dbReference type="AlphaFoldDB" id="A0AAP6MMX9"/>
<dbReference type="Gene3D" id="1.20.120.740">
    <property type="entry name" value="YgfB uncharacterised protein family UPF0149, PF03695"/>
    <property type="match status" value="1"/>
</dbReference>
<dbReference type="Gene3D" id="3.10.450.50">
    <property type="match status" value="1"/>
</dbReference>